<proteinExistence type="predicted"/>
<dbReference type="Pfam" id="PF12268">
    <property type="entry name" value="DUF3612"/>
    <property type="match status" value="1"/>
</dbReference>
<protein>
    <submittedName>
        <fullName evidence="3">Putative Helix-turn-helix XRE-family like protein</fullName>
    </submittedName>
</protein>
<dbReference type="GO" id="GO:0003677">
    <property type="term" value="F:DNA binding"/>
    <property type="evidence" value="ECO:0007669"/>
    <property type="project" value="InterPro"/>
</dbReference>
<dbReference type="Proteomes" id="UP000235828">
    <property type="component" value="Chromosome A"/>
</dbReference>
<dbReference type="PROSITE" id="PS50943">
    <property type="entry name" value="HTH_CROC1"/>
    <property type="match status" value="1"/>
</dbReference>
<evidence type="ECO:0000256" key="1">
    <source>
        <dbReference type="SAM" id="MobiDB-lite"/>
    </source>
</evidence>
<dbReference type="EMBL" id="LT960611">
    <property type="protein sequence ID" value="SON48490.1"/>
    <property type="molecule type" value="Genomic_DNA"/>
</dbReference>
<dbReference type="InterPro" id="IPR010982">
    <property type="entry name" value="Lambda_DNA-bd_dom_sf"/>
</dbReference>
<evidence type="ECO:0000313" key="4">
    <source>
        <dbReference type="Proteomes" id="UP000235828"/>
    </source>
</evidence>
<organism evidence="3 4">
    <name type="scientific">Vibrio tapetis subsp. tapetis</name>
    <dbReference type="NCBI Taxonomy" id="1671868"/>
    <lineage>
        <taxon>Bacteria</taxon>
        <taxon>Pseudomonadati</taxon>
        <taxon>Pseudomonadota</taxon>
        <taxon>Gammaproteobacteria</taxon>
        <taxon>Vibrionales</taxon>
        <taxon>Vibrionaceae</taxon>
        <taxon>Vibrio</taxon>
    </lineage>
</organism>
<dbReference type="RefSeq" id="WP_145958548.1">
    <property type="nucleotide sequence ID" value="NZ_LT960611.1"/>
</dbReference>
<keyword evidence="4" id="KW-1185">Reference proteome</keyword>
<dbReference type="OrthoDB" id="137988at2"/>
<dbReference type="KEGG" id="vta:A0511"/>
<dbReference type="InterPro" id="IPR001387">
    <property type="entry name" value="Cro/C1-type_HTH"/>
</dbReference>
<evidence type="ECO:0000313" key="3">
    <source>
        <dbReference type="EMBL" id="SON48490.1"/>
    </source>
</evidence>
<dbReference type="SUPFAM" id="SSF47413">
    <property type="entry name" value="lambda repressor-like DNA-binding domains"/>
    <property type="match status" value="1"/>
</dbReference>
<feature type="region of interest" description="Disordered" evidence="1">
    <location>
        <begin position="532"/>
        <end position="558"/>
    </location>
</feature>
<reference evidence="3 4" key="1">
    <citation type="submission" date="2017-10" db="EMBL/GenBank/DDBJ databases">
        <authorList>
            <person name="Banno H."/>
            <person name="Chua N.-H."/>
        </authorList>
    </citation>
    <scope>NUCLEOTIDE SEQUENCE [LARGE SCALE GENOMIC DNA]</scope>
    <source>
        <strain evidence="3">Vibrio tapetis CECT4600</strain>
    </source>
</reference>
<accession>A0A2N8Z9B2</accession>
<dbReference type="Pfam" id="PF01381">
    <property type="entry name" value="HTH_3"/>
    <property type="match status" value="1"/>
</dbReference>
<dbReference type="SMART" id="SM00530">
    <property type="entry name" value="HTH_XRE"/>
    <property type="match status" value="1"/>
</dbReference>
<dbReference type="CDD" id="cd00093">
    <property type="entry name" value="HTH_XRE"/>
    <property type="match status" value="1"/>
</dbReference>
<gene>
    <name evidence="3" type="ORF">VTAP4600_A0511</name>
</gene>
<dbReference type="Gene3D" id="1.10.260.40">
    <property type="entry name" value="lambda repressor-like DNA-binding domains"/>
    <property type="match status" value="1"/>
</dbReference>
<feature type="domain" description="HTH cro/C1-type" evidence="2">
    <location>
        <begin position="18"/>
        <end position="79"/>
    </location>
</feature>
<dbReference type="InterPro" id="IPR022055">
    <property type="entry name" value="DUF3612"/>
</dbReference>
<dbReference type="AlphaFoldDB" id="A0A2N8Z9B2"/>
<name>A0A2N8Z9B2_9VIBR</name>
<evidence type="ECO:0000259" key="2">
    <source>
        <dbReference type="PROSITE" id="PS50943"/>
    </source>
</evidence>
<sequence>MKTNKSLFRQSHFLGTKIRNLRKRNHLTLDDLSSRCIKLDAEYAPSVSYLSMIERGKRVPSEEMLEVIAAVFQKEVKWFLDDAEEQQDMVPEKGTRGGIRGMALEPSFLFSNEILQIAIPEMLAQTGTTGRQFAHLLIRAHQEHHQNHFPDLERAAEEVGKKRMPLSVPDLMEICTDIGLNIKWFKEAPQSVTDDNVRGTLQNKADSTERQRVVRSYFEAPNTLHLNTMLKKDEIRLKYDLAVNIGHMVLHDGDGEKSMVVADSNPSYGIRDEKQGSVELDSTKILHAWRDFECSFFAGALLCPRVPFRQLLDRNGYELSVAKLAGVSESIVMRRMTAVSPYPHWHYFDAYNPGKLKAVYRGNGIPLPWGNMKMVEDPCQHWSVFRMVTKDKDFNTSVAQISILHQNNVPHIYCCESVKVQDLAGNPHVLCSGVDLNPAISAQGHDAVAIANILKDACVENGGTAVIPLKVRKLLMTVARILNINWIERGIDNRARLICSRGAQCPRKPKCYAKKRAEKAKAIDVKAIQSATSGNRTKSAIALSGDDAKATGTKKAAT</sequence>